<dbReference type="Proteomes" id="UP000216004">
    <property type="component" value="Unassembled WGS sequence"/>
</dbReference>
<evidence type="ECO:0000313" key="8">
    <source>
        <dbReference type="Proteomes" id="UP000216004"/>
    </source>
</evidence>
<dbReference type="Pfam" id="PF09244">
    <property type="entry name" value="Suc_Porlyase_C"/>
    <property type="match status" value="1"/>
</dbReference>
<feature type="binding site" evidence="5">
    <location>
        <position position="88"/>
    </location>
    <ligand>
        <name>sucrose</name>
        <dbReference type="ChEBI" id="CHEBI:17992"/>
    </ligand>
</feature>
<dbReference type="SUPFAM" id="SSF51445">
    <property type="entry name" value="(Trans)glycosidases"/>
    <property type="match status" value="1"/>
</dbReference>
<dbReference type="GO" id="GO:0004645">
    <property type="term" value="F:1,4-alpha-oligoglucan phosphorylase activity"/>
    <property type="evidence" value="ECO:0007669"/>
    <property type="project" value="InterPro"/>
</dbReference>
<dbReference type="RefSeq" id="WP_094722487.1">
    <property type="nucleotide sequence ID" value="NZ_MWWS01000004.1"/>
</dbReference>
<name>A0A261ESU5_9BIFI</name>
<dbReference type="AlphaFoldDB" id="A0A261ESU5"/>
<evidence type="ECO:0000256" key="1">
    <source>
        <dbReference type="ARBA" id="ARBA00008452"/>
    </source>
</evidence>
<feature type="binding site" evidence="5">
    <location>
        <begin position="190"/>
        <end position="192"/>
    </location>
    <ligand>
        <name>sucrose</name>
        <dbReference type="ChEBI" id="CHEBI:17992"/>
    </ligand>
</feature>
<feature type="binding site" evidence="5">
    <location>
        <position position="50"/>
    </location>
    <ligand>
        <name>substrate</name>
    </ligand>
</feature>
<evidence type="ECO:0000256" key="3">
    <source>
        <dbReference type="ARBA" id="ARBA00022679"/>
    </source>
</evidence>
<dbReference type="Gene3D" id="3.20.20.80">
    <property type="entry name" value="Glycosidases"/>
    <property type="match status" value="1"/>
</dbReference>
<keyword evidence="3" id="KW-0808">Transferase</keyword>
<evidence type="ECO:0000256" key="4">
    <source>
        <dbReference type="PIRSR" id="PIRSR003059-1"/>
    </source>
</evidence>
<dbReference type="EMBL" id="MWWS01000004">
    <property type="protein sequence ID" value="OZG49930.1"/>
    <property type="molecule type" value="Genomic_DNA"/>
</dbReference>
<dbReference type="SUPFAM" id="SSF51011">
    <property type="entry name" value="Glycosyl hydrolase domain"/>
    <property type="match status" value="1"/>
</dbReference>
<comment type="similarity">
    <text evidence="1">Belongs to the glycosyl hydrolase 13 family. Sucrose phosphorylase subfamily.</text>
</comment>
<dbReference type="Gene3D" id="2.20.220.10">
    <property type="entry name" value="alpha-Amylases"/>
    <property type="match status" value="1"/>
</dbReference>
<sequence>MDNKVQLITYVDRLGDGNLASLTQILRSRFSGVYEGVHLLPFFSPYDGADAGFDPIDHRKVDPRLGSWNEVTELSKTHKIMVDTIVNHMSWKSYQFQDVLSRGDRSPYFPMFLTLSSVFPNGVDEKDLAGIYRPRPGLPFTHYNVAGKARLIWTTFTPEQVDIDTDSQEGWAYLLSVLDRLADSHVSYIRLDAVGYGAKEAGTSCFMIPKTFKLIERIKTEASTRGLETLIEVHSYYQKQIEIATKVDRVYDFALPPLILHSIFTGDIEALAHWIDVRPDNAVTVLDTHDGIGVIDIGSDQMNRSLAGLVSDEDVDHLVTQIHHNTGGQSLAATGAAASNLDLYQINSTYYSALACKDRAYLAARALQFFTPGIPQVYYVGALAGTNDMDLLERTHNGRDINRRFYSCADIDYNLQRPVVQSLNALCRLRNTLDAFDGDFSYEVDEAQSTLTLFWQGNSSWASLQFKPGQHHDDTDPSLATLEWADTDGHHCCTDLLNDLPAKVHSY</sequence>
<evidence type="ECO:0000256" key="5">
    <source>
        <dbReference type="PIRSR" id="PIRSR003059-2"/>
    </source>
</evidence>
<organism evidence="7 8">
    <name type="scientific">Bombiscardovia coagulans</name>
    <dbReference type="NCBI Taxonomy" id="686666"/>
    <lineage>
        <taxon>Bacteria</taxon>
        <taxon>Bacillati</taxon>
        <taxon>Actinomycetota</taxon>
        <taxon>Actinomycetes</taxon>
        <taxon>Bifidobacteriales</taxon>
        <taxon>Bifidobacteriaceae</taxon>
        <taxon>Bombiscardovia</taxon>
    </lineage>
</organism>
<feature type="active site" description="Proton donor" evidence="4">
    <location>
        <position position="232"/>
    </location>
</feature>
<dbReference type="OrthoDB" id="9805159at2"/>
<evidence type="ECO:0000256" key="2">
    <source>
        <dbReference type="ARBA" id="ARBA00022676"/>
    </source>
</evidence>
<feature type="binding site" evidence="5">
    <location>
        <begin position="342"/>
        <end position="345"/>
    </location>
    <ligand>
        <name>sucrose</name>
        <dbReference type="ChEBI" id="CHEBI:17992"/>
    </ligand>
</feature>
<protein>
    <submittedName>
        <fullName evidence="7">Sucrose phosphorylase</fullName>
    </submittedName>
</protein>
<dbReference type="InterPro" id="IPR045857">
    <property type="entry name" value="O16G_dom_2"/>
</dbReference>
<dbReference type="Pfam" id="PF00128">
    <property type="entry name" value="Alpha-amylase"/>
    <property type="match status" value="1"/>
</dbReference>
<dbReference type="InterPro" id="IPR016377">
    <property type="entry name" value="Sucrose_GGa_phosphorylase-rel"/>
</dbReference>
<dbReference type="GO" id="GO:0005975">
    <property type="term" value="P:carbohydrate metabolic process"/>
    <property type="evidence" value="ECO:0007669"/>
    <property type="project" value="InterPro"/>
</dbReference>
<dbReference type="PIRSF" id="PIRSF003059">
    <property type="entry name" value="Sucrose_phosphorylase"/>
    <property type="match status" value="1"/>
</dbReference>
<dbReference type="InterPro" id="IPR022527">
    <property type="entry name" value="Sucrose_phospho"/>
</dbReference>
<proteinExistence type="inferred from homology"/>
<keyword evidence="8" id="KW-1185">Reference proteome</keyword>
<feature type="domain" description="Glycosyl hydrolase family 13 catalytic" evidence="6">
    <location>
        <begin position="8"/>
        <end position="430"/>
    </location>
</feature>
<comment type="caution">
    <text evidence="7">The sequence shown here is derived from an EMBL/GenBank/DDBJ whole genome shotgun (WGS) entry which is preliminary data.</text>
</comment>
<dbReference type="PANTHER" id="PTHR38784:SF1">
    <property type="entry name" value="SUCROSE PHOSPHORYLASE"/>
    <property type="match status" value="1"/>
</dbReference>
<dbReference type="InterPro" id="IPR015325">
    <property type="entry name" value="Suc_Porlyase_C"/>
</dbReference>
<keyword evidence="2" id="KW-0328">Glycosyltransferase</keyword>
<feature type="binding site" evidence="5">
    <location>
        <begin position="289"/>
        <end position="290"/>
    </location>
    <ligand>
        <name>sucrose</name>
        <dbReference type="ChEBI" id="CHEBI:17992"/>
    </ligand>
</feature>
<accession>A0A261ESU5</accession>
<dbReference type="InterPro" id="IPR006047">
    <property type="entry name" value="GH13_cat_dom"/>
</dbReference>
<reference evidence="7 8" key="1">
    <citation type="journal article" date="2017" name="BMC Genomics">
        <title>Comparative genomic and phylogenomic analyses of the Bifidobacteriaceae family.</title>
        <authorList>
            <person name="Lugli G.A."/>
            <person name="Milani C."/>
            <person name="Turroni F."/>
            <person name="Duranti S."/>
            <person name="Mancabelli L."/>
            <person name="Mangifesta M."/>
            <person name="Ferrario C."/>
            <person name="Modesto M."/>
            <person name="Mattarelli P."/>
            <person name="Jiri K."/>
            <person name="van Sinderen D."/>
            <person name="Ventura M."/>
        </authorList>
    </citation>
    <scope>NUCLEOTIDE SEQUENCE [LARGE SCALE GENOMIC DNA]</scope>
    <source>
        <strain evidence="7 8">DSM 22924</strain>
    </source>
</reference>
<gene>
    <name evidence="7" type="ORF">BOCO_0447</name>
</gene>
<dbReference type="PANTHER" id="PTHR38784">
    <property type="entry name" value="SUCROSE PHOSPHORYLASE"/>
    <property type="match status" value="1"/>
</dbReference>
<dbReference type="SMART" id="SM00642">
    <property type="entry name" value="Aamy"/>
    <property type="match status" value="1"/>
</dbReference>
<dbReference type="Gene3D" id="3.90.400.10">
    <property type="entry name" value="Oligo-1,6-glucosidase, Domain 2"/>
    <property type="match status" value="1"/>
</dbReference>
<evidence type="ECO:0000313" key="7">
    <source>
        <dbReference type="EMBL" id="OZG49930.1"/>
    </source>
</evidence>
<dbReference type="InterPro" id="IPR017853">
    <property type="entry name" value="GH"/>
</dbReference>
<feature type="binding site" evidence="5">
    <location>
        <position position="232"/>
    </location>
    <ligand>
        <name>sucrose</name>
        <dbReference type="ChEBI" id="CHEBI:17992"/>
    </ligand>
</feature>
<feature type="binding site" evidence="5">
    <location>
        <position position="399"/>
    </location>
    <ligand>
        <name>sucrose</name>
        <dbReference type="ChEBI" id="CHEBI:17992"/>
    </ligand>
</feature>
<evidence type="ECO:0000259" key="6">
    <source>
        <dbReference type="SMART" id="SM00642"/>
    </source>
</evidence>
<dbReference type="NCBIfam" id="TIGR03852">
    <property type="entry name" value="sucrose_gtfA"/>
    <property type="match status" value="1"/>
</dbReference>
<feature type="active site" description="Nucleophile" evidence="4">
    <location>
        <position position="192"/>
    </location>
</feature>